<accession>A0A9P7GAZ4</accession>
<proteinExistence type="predicted"/>
<dbReference type="EMBL" id="JABCKV010000098">
    <property type="protein sequence ID" value="KAG5643722.1"/>
    <property type="molecule type" value="Genomic_DNA"/>
</dbReference>
<dbReference type="AlphaFoldDB" id="A0A9P7GAZ4"/>
<evidence type="ECO:0000313" key="3">
    <source>
        <dbReference type="Proteomes" id="UP000775547"/>
    </source>
</evidence>
<gene>
    <name evidence="2" type="ORF">DXG03_009711</name>
</gene>
<name>A0A9P7GAZ4_9AGAR</name>
<feature type="region of interest" description="Disordered" evidence="1">
    <location>
        <begin position="1"/>
        <end position="68"/>
    </location>
</feature>
<reference evidence="2" key="2">
    <citation type="submission" date="2021-10" db="EMBL/GenBank/DDBJ databases">
        <title>Phylogenomics reveals ancestral predisposition of the termite-cultivated fungus Termitomyces towards a domesticated lifestyle.</title>
        <authorList>
            <person name="Auxier B."/>
            <person name="Grum-Grzhimaylo A."/>
            <person name="Cardenas M.E."/>
            <person name="Lodge J.D."/>
            <person name="Laessoe T."/>
            <person name="Pedersen O."/>
            <person name="Smith M.E."/>
            <person name="Kuyper T.W."/>
            <person name="Franco-Molano E.A."/>
            <person name="Baroni T.J."/>
            <person name="Aanen D.K."/>
        </authorList>
    </citation>
    <scope>NUCLEOTIDE SEQUENCE</scope>
    <source>
        <strain evidence="2">AP01</strain>
        <tissue evidence="2">Mycelium</tissue>
    </source>
</reference>
<sequence>MNQSDGTHKQVGTDLSGAQKTLGSAQIIERVQERQEATGTNTESEPSNWLTTGRQKPEFRGPPKSPRWSSTLTRAWGYARRHVRVL</sequence>
<feature type="compositionally biased region" description="Polar residues" evidence="1">
    <location>
        <begin position="37"/>
        <end position="54"/>
    </location>
</feature>
<protein>
    <submittedName>
        <fullName evidence="2">Uncharacterized protein</fullName>
    </submittedName>
</protein>
<reference evidence="2" key="1">
    <citation type="submission" date="2020-07" db="EMBL/GenBank/DDBJ databases">
        <authorList>
            <person name="Nieuwenhuis M."/>
            <person name="Van De Peppel L.J.J."/>
        </authorList>
    </citation>
    <scope>NUCLEOTIDE SEQUENCE</scope>
    <source>
        <strain evidence="2">AP01</strain>
        <tissue evidence="2">Mycelium</tissue>
    </source>
</reference>
<keyword evidence="3" id="KW-1185">Reference proteome</keyword>
<evidence type="ECO:0000313" key="2">
    <source>
        <dbReference type="EMBL" id="KAG5643722.1"/>
    </source>
</evidence>
<organism evidence="2 3">
    <name type="scientific">Asterophora parasitica</name>
    <dbReference type="NCBI Taxonomy" id="117018"/>
    <lineage>
        <taxon>Eukaryota</taxon>
        <taxon>Fungi</taxon>
        <taxon>Dikarya</taxon>
        <taxon>Basidiomycota</taxon>
        <taxon>Agaricomycotina</taxon>
        <taxon>Agaricomycetes</taxon>
        <taxon>Agaricomycetidae</taxon>
        <taxon>Agaricales</taxon>
        <taxon>Tricholomatineae</taxon>
        <taxon>Lyophyllaceae</taxon>
        <taxon>Asterophora</taxon>
    </lineage>
</organism>
<comment type="caution">
    <text evidence="2">The sequence shown here is derived from an EMBL/GenBank/DDBJ whole genome shotgun (WGS) entry which is preliminary data.</text>
</comment>
<dbReference type="Proteomes" id="UP000775547">
    <property type="component" value="Unassembled WGS sequence"/>
</dbReference>
<evidence type="ECO:0000256" key="1">
    <source>
        <dbReference type="SAM" id="MobiDB-lite"/>
    </source>
</evidence>